<sequence>MRSYTTIIAIIVVALMVIQQASCKPVPGQMVACFKSDSKSVGQPEQHLPVDFSFISENHVDRNFLPKVDIKRRVKNSKYGNR</sequence>
<protein>
    <submittedName>
        <fullName evidence="2">Uncharacterized protein</fullName>
    </submittedName>
</protein>
<dbReference type="Proteomes" id="UP000325440">
    <property type="component" value="Unassembled WGS sequence"/>
</dbReference>
<reference evidence="2 3" key="1">
    <citation type="submission" date="2019-08" db="EMBL/GenBank/DDBJ databases">
        <authorList>
            <person name="Alioto T."/>
            <person name="Alioto T."/>
            <person name="Gomez Garrido J."/>
        </authorList>
    </citation>
    <scope>NUCLEOTIDE SEQUENCE [LARGE SCALE GENOMIC DNA]</scope>
</reference>
<evidence type="ECO:0000256" key="1">
    <source>
        <dbReference type="SAM" id="SignalP"/>
    </source>
</evidence>
<proteinExistence type="predicted"/>
<keyword evidence="3" id="KW-1185">Reference proteome</keyword>
<name>A0A5E4N7U9_9HEMI</name>
<organism evidence="2 3">
    <name type="scientific">Cinara cedri</name>
    <dbReference type="NCBI Taxonomy" id="506608"/>
    <lineage>
        <taxon>Eukaryota</taxon>
        <taxon>Metazoa</taxon>
        <taxon>Ecdysozoa</taxon>
        <taxon>Arthropoda</taxon>
        <taxon>Hexapoda</taxon>
        <taxon>Insecta</taxon>
        <taxon>Pterygota</taxon>
        <taxon>Neoptera</taxon>
        <taxon>Paraneoptera</taxon>
        <taxon>Hemiptera</taxon>
        <taxon>Sternorrhyncha</taxon>
        <taxon>Aphidomorpha</taxon>
        <taxon>Aphidoidea</taxon>
        <taxon>Aphididae</taxon>
        <taxon>Lachninae</taxon>
        <taxon>Cinara</taxon>
    </lineage>
</organism>
<evidence type="ECO:0000313" key="2">
    <source>
        <dbReference type="EMBL" id="VVC39689.1"/>
    </source>
</evidence>
<dbReference type="EMBL" id="CABPRJ010001897">
    <property type="protein sequence ID" value="VVC39689.1"/>
    <property type="molecule type" value="Genomic_DNA"/>
</dbReference>
<feature type="chain" id="PRO_5022761900" evidence="1">
    <location>
        <begin position="24"/>
        <end position="82"/>
    </location>
</feature>
<evidence type="ECO:0000313" key="3">
    <source>
        <dbReference type="Proteomes" id="UP000325440"/>
    </source>
</evidence>
<keyword evidence="1" id="KW-0732">Signal</keyword>
<accession>A0A5E4N7U9</accession>
<feature type="signal peptide" evidence="1">
    <location>
        <begin position="1"/>
        <end position="23"/>
    </location>
</feature>
<gene>
    <name evidence="2" type="ORF">CINCED_3A006991</name>
</gene>
<dbReference type="AlphaFoldDB" id="A0A5E4N7U9"/>